<organism evidence="7 8">
    <name type="scientific">Mycobacterium attenuatum</name>
    <dbReference type="NCBI Taxonomy" id="2341086"/>
    <lineage>
        <taxon>Bacteria</taxon>
        <taxon>Bacillati</taxon>
        <taxon>Actinomycetota</taxon>
        <taxon>Actinomycetes</taxon>
        <taxon>Mycobacteriales</taxon>
        <taxon>Mycobacteriaceae</taxon>
        <taxon>Mycobacterium</taxon>
    </lineage>
</organism>
<proteinExistence type="predicted"/>
<feature type="transmembrane region" description="Helical" evidence="5">
    <location>
        <begin position="35"/>
        <end position="53"/>
    </location>
</feature>
<feature type="transmembrane region" description="Helical" evidence="5">
    <location>
        <begin position="6"/>
        <end position="23"/>
    </location>
</feature>
<dbReference type="GO" id="GO:0016491">
    <property type="term" value="F:oxidoreductase activity"/>
    <property type="evidence" value="ECO:0007669"/>
    <property type="project" value="InterPro"/>
</dbReference>
<name>A0A498PYN2_9MYCO</name>
<evidence type="ECO:0000256" key="3">
    <source>
        <dbReference type="ARBA" id="ARBA00022989"/>
    </source>
</evidence>
<keyword evidence="2 5" id="KW-0812">Transmembrane</keyword>
<dbReference type="GO" id="GO:0016020">
    <property type="term" value="C:membrane"/>
    <property type="evidence" value="ECO:0007669"/>
    <property type="project" value="UniProtKB-SubCell"/>
</dbReference>
<evidence type="ECO:0000256" key="2">
    <source>
        <dbReference type="ARBA" id="ARBA00022692"/>
    </source>
</evidence>
<dbReference type="AlphaFoldDB" id="A0A498PYN2"/>
<keyword evidence="4 5" id="KW-0472">Membrane</keyword>
<dbReference type="Pfam" id="PF04116">
    <property type="entry name" value="FA_hydroxylase"/>
    <property type="match status" value="1"/>
</dbReference>
<dbReference type="EMBL" id="UPHP01000044">
    <property type="protein sequence ID" value="VBA37363.1"/>
    <property type="molecule type" value="Genomic_DNA"/>
</dbReference>
<evidence type="ECO:0000256" key="1">
    <source>
        <dbReference type="ARBA" id="ARBA00004370"/>
    </source>
</evidence>
<keyword evidence="3 5" id="KW-1133">Transmembrane helix</keyword>
<feature type="transmembrane region" description="Helical" evidence="5">
    <location>
        <begin position="138"/>
        <end position="157"/>
    </location>
</feature>
<accession>A0A498PYN2</accession>
<reference evidence="7 8" key="1">
    <citation type="submission" date="2018-09" db="EMBL/GenBank/DDBJ databases">
        <authorList>
            <person name="Tagini F."/>
        </authorList>
    </citation>
    <scope>NUCLEOTIDE SEQUENCE [LARGE SCALE GENOMIC DNA]</scope>
    <source>
        <strain evidence="7 8">MK136</strain>
    </source>
</reference>
<feature type="transmembrane region" description="Helical" evidence="5">
    <location>
        <begin position="73"/>
        <end position="102"/>
    </location>
</feature>
<dbReference type="Proteomes" id="UP000273307">
    <property type="component" value="Unassembled WGS sequence"/>
</dbReference>
<evidence type="ECO:0000313" key="8">
    <source>
        <dbReference type="Proteomes" id="UP000273307"/>
    </source>
</evidence>
<dbReference type="GO" id="GO:0005506">
    <property type="term" value="F:iron ion binding"/>
    <property type="evidence" value="ECO:0007669"/>
    <property type="project" value="InterPro"/>
</dbReference>
<evidence type="ECO:0000313" key="7">
    <source>
        <dbReference type="EMBL" id="VBA37363.1"/>
    </source>
</evidence>
<feature type="transmembrane region" description="Helical" evidence="5">
    <location>
        <begin position="209"/>
        <end position="233"/>
    </location>
</feature>
<protein>
    <recommendedName>
        <fullName evidence="6">Fatty acid hydroxylase domain-containing protein</fullName>
    </recommendedName>
</protein>
<gene>
    <name evidence="7" type="ORF">LAUMK136_01879</name>
</gene>
<keyword evidence="8" id="KW-1185">Reference proteome</keyword>
<feature type="transmembrane region" description="Helical" evidence="5">
    <location>
        <begin position="239"/>
        <end position="257"/>
    </location>
</feature>
<dbReference type="InterPro" id="IPR050307">
    <property type="entry name" value="Sterol_Desaturase_Related"/>
</dbReference>
<feature type="domain" description="Fatty acid hydroxylase" evidence="6">
    <location>
        <begin position="244"/>
        <end position="377"/>
    </location>
</feature>
<evidence type="ECO:0000256" key="5">
    <source>
        <dbReference type="SAM" id="Phobius"/>
    </source>
</evidence>
<sequence>MAALGILYSAELVGLVGAVTIVGTGRHERLDRGAMVLEVVLVAAAAMTGWHAIRLLQGARVMKVTGMALQSAILITAIAVATVRPIIGVPAVIVAAGVLAGWGRLSRLGRPLAIADRPTRAVSAATPPSVEVGAPGGVRPGGIALVLVTSLLVLVALSVRSEMAVKLAILATIFIPLERLFALHPRQVLRRGWRTDVVHYLVNGAARKVGLVGAVAVAGTALQALVPATFRAAVVGNPGWLQVVAALAITAVGGYAGHRAMHEVPVLWRFHRVHHSVREMDWLAAAHMHPLDQIAIRSAAVVPLYALGFGRVGLGAIVILLTLQDIFIHANLRLTCRPLSWLIATPQFHHWHHARQPQAYNSNYAAEFPLVDALFGTLYLPADRWPAEYGIDDDQPDGYVRQLVWPLR</sequence>
<dbReference type="InterPro" id="IPR006694">
    <property type="entry name" value="Fatty_acid_hydroxylase"/>
</dbReference>
<evidence type="ECO:0000256" key="4">
    <source>
        <dbReference type="ARBA" id="ARBA00023136"/>
    </source>
</evidence>
<dbReference type="PANTHER" id="PTHR11863">
    <property type="entry name" value="STEROL DESATURASE"/>
    <property type="match status" value="1"/>
</dbReference>
<comment type="subcellular location">
    <subcellularLocation>
        <location evidence="1">Membrane</location>
    </subcellularLocation>
</comment>
<evidence type="ECO:0000259" key="6">
    <source>
        <dbReference type="Pfam" id="PF04116"/>
    </source>
</evidence>
<dbReference type="GO" id="GO:0008610">
    <property type="term" value="P:lipid biosynthetic process"/>
    <property type="evidence" value="ECO:0007669"/>
    <property type="project" value="InterPro"/>
</dbReference>